<dbReference type="EMBL" id="JACXVP010000004">
    <property type="protein sequence ID" value="KAG5610489.1"/>
    <property type="molecule type" value="Genomic_DNA"/>
</dbReference>
<reference evidence="2 3" key="1">
    <citation type="submission" date="2020-09" db="EMBL/GenBank/DDBJ databases">
        <title>De no assembly of potato wild relative species, Solanum commersonii.</title>
        <authorList>
            <person name="Cho K."/>
        </authorList>
    </citation>
    <scope>NUCLEOTIDE SEQUENCE [LARGE SCALE GENOMIC DNA]</scope>
    <source>
        <strain evidence="2">LZ3.2</strain>
        <tissue evidence="2">Leaf</tissue>
    </source>
</reference>
<dbReference type="Proteomes" id="UP000824120">
    <property type="component" value="Chromosome 4"/>
</dbReference>
<comment type="caution">
    <text evidence="2">The sequence shown here is derived from an EMBL/GenBank/DDBJ whole genome shotgun (WGS) entry which is preliminary data.</text>
</comment>
<protein>
    <recommendedName>
        <fullName evidence="1">Reverse transcriptase zinc-binding domain-containing protein</fullName>
    </recommendedName>
</protein>
<gene>
    <name evidence="2" type="ORF">H5410_021770</name>
</gene>
<dbReference type="PANTHER" id="PTHR33116:SF67">
    <property type="entry name" value="REVERSE TRANSCRIPTASE"/>
    <property type="match status" value="1"/>
</dbReference>
<evidence type="ECO:0000259" key="1">
    <source>
        <dbReference type="Pfam" id="PF13966"/>
    </source>
</evidence>
<proteinExistence type="predicted"/>
<organism evidence="2 3">
    <name type="scientific">Solanum commersonii</name>
    <name type="common">Commerson's wild potato</name>
    <name type="synonym">Commerson's nightshade</name>
    <dbReference type="NCBI Taxonomy" id="4109"/>
    <lineage>
        <taxon>Eukaryota</taxon>
        <taxon>Viridiplantae</taxon>
        <taxon>Streptophyta</taxon>
        <taxon>Embryophyta</taxon>
        <taxon>Tracheophyta</taxon>
        <taxon>Spermatophyta</taxon>
        <taxon>Magnoliopsida</taxon>
        <taxon>eudicotyledons</taxon>
        <taxon>Gunneridae</taxon>
        <taxon>Pentapetalae</taxon>
        <taxon>asterids</taxon>
        <taxon>lamiids</taxon>
        <taxon>Solanales</taxon>
        <taxon>Solanaceae</taxon>
        <taxon>Solanoideae</taxon>
        <taxon>Solaneae</taxon>
        <taxon>Solanum</taxon>
    </lineage>
</organism>
<accession>A0A9J5ZC97</accession>
<feature type="domain" description="Reverse transcriptase zinc-binding" evidence="1">
    <location>
        <begin position="259"/>
        <end position="297"/>
    </location>
</feature>
<dbReference type="PANTHER" id="PTHR33116">
    <property type="entry name" value="REVERSE TRANSCRIPTASE ZINC-BINDING DOMAIN-CONTAINING PROTEIN-RELATED-RELATED"/>
    <property type="match status" value="1"/>
</dbReference>
<dbReference type="Pfam" id="PF13966">
    <property type="entry name" value="zf-RVT"/>
    <property type="match status" value="1"/>
</dbReference>
<dbReference type="InterPro" id="IPR026960">
    <property type="entry name" value="RVT-Znf"/>
</dbReference>
<evidence type="ECO:0000313" key="2">
    <source>
        <dbReference type="EMBL" id="KAG5610489.1"/>
    </source>
</evidence>
<sequence>MQTLEKYVQEFGKIINKKKSQFCMCTKDDREVIKDVEKIIGFTKVKFPLMYLGWPIGHAKKRKIHFSELIKKIQNKPQLWKGKLLSFWGEVVLIDSVLKSIPIYLLSSSVPPKCVIHDMDRIFAKFLWKFKEEGSLFDVSKASFAKLWWQFRTNNSLWTNFLWNKYCKTRRPQMLHCQEVLKSLSLCWKLEMLWITIYGGKQRVVIDVLDLHYDTYEDVKQLLIEDKWNNDLLMHIFNEEVVNQIHKQLGGSREIRGMEALRRRGSVQEKVKYIWQKGISFKISFLMWRLWKKRIPIG</sequence>
<evidence type="ECO:0000313" key="3">
    <source>
        <dbReference type="Proteomes" id="UP000824120"/>
    </source>
</evidence>
<keyword evidence="3" id="KW-1185">Reference proteome</keyword>
<dbReference type="AlphaFoldDB" id="A0A9J5ZC97"/>
<name>A0A9J5ZC97_SOLCO</name>